<evidence type="ECO:0000313" key="5">
    <source>
        <dbReference type="Proteomes" id="UP001152607"/>
    </source>
</evidence>
<dbReference type="Gene3D" id="2.60.120.10">
    <property type="entry name" value="Jelly Rolls"/>
    <property type="match status" value="1"/>
</dbReference>
<reference evidence="4" key="1">
    <citation type="submission" date="2023-01" db="EMBL/GenBank/DDBJ databases">
        <authorList>
            <person name="Van Ghelder C."/>
            <person name="Rancurel C."/>
        </authorList>
    </citation>
    <scope>NUCLEOTIDE SEQUENCE</scope>
    <source>
        <strain evidence="4">CNCM I-4278</strain>
    </source>
</reference>
<dbReference type="GO" id="GO:0051213">
    <property type="term" value="F:dioxygenase activity"/>
    <property type="evidence" value="ECO:0007669"/>
    <property type="project" value="UniProtKB-KW"/>
</dbReference>
<evidence type="ECO:0000259" key="3">
    <source>
        <dbReference type="Pfam" id="PF07883"/>
    </source>
</evidence>
<protein>
    <recommendedName>
        <fullName evidence="3">Cupin type-2 domain-containing protein</fullName>
    </recommendedName>
</protein>
<feature type="domain" description="Cupin type-2" evidence="3">
    <location>
        <begin position="115"/>
        <end position="182"/>
    </location>
</feature>
<sequence>MERQSPIIHYTHPATDLVRTARKRNTTYIGNIMEQYLASLPSKNLEPLWNRMNDMVPPLPKPMAKPHMWKYSTSLPDLLTAARLVPEEQADRRVLMLVNPSIPPPHTTDTIYGGLQIVNPGESPPAHRHIAFACRFIIDGEGFTAIEGKKMSLKRGDLIVTPTWHWHDHGNEGEKPFVFLDMLNLPLFMHARVHFTEGYSETRYPSTPCDESDWCHPWDPVEKDLRSQIGDHAIYRYKTRDGKQLSTSIGMQAERISPGKFSSASQTSSSFIYHCYEGEGYTTIDTPSGERYTFDWVTKDTFAVPAWSKIQHFNASDENEAFLLAVNDDPFLDLLGLRHP</sequence>
<dbReference type="InterPro" id="IPR013096">
    <property type="entry name" value="Cupin_2"/>
</dbReference>
<organism evidence="4 5">
    <name type="scientific">Periconia digitata</name>
    <dbReference type="NCBI Taxonomy" id="1303443"/>
    <lineage>
        <taxon>Eukaryota</taxon>
        <taxon>Fungi</taxon>
        <taxon>Dikarya</taxon>
        <taxon>Ascomycota</taxon>
        <taxon>Pezizomycotina</taxon>
        <taxon>Dothideomycetes</taxon>
        <taxon>Pleosporomycetidae</taxon>
        <taxon>Pleosporales</taxon>
        <taxon>Massarineae</taxon>
        <taxon>Periconiaceae</taxon>
        <taxon>Periconia</taxon>
    </lineage>
</organism>
<dbReference type="PANTHER" id="PTHR41517">
    <property type="entry name" value="1,2-DIOXYGENASE PROTEIN-RELATED"/>
    <property type="match status" value="1"/>
</dbReference>
<dbReference type="EMBL" id="CAOQHR010000008">
    <property type="protein sequence ID" value="CAI6338818.1"/>
    <property type="molecule type" value="Genomic_DNA"/>
</dbReference>
<dbReference type="InterPro" id="IPR047183">
    <property type="entry name" value="GDO-like"/>
</dbReference>
<comment type="caution">
    <text evidence="4">The sequence shown here is derived from an EMBL/GenBank/DDBJ whole genome shotgun (WGS) entry which is preliminary data.</text>
</comment>
<accession>A0A9W4UR38</accession>
<dbReference type="InterPro" id="IPR011051">
    <property type="entry name" value="RmlC_Cupin_sf"/>
</dbReference>
<dbReference type="AlphaFoldDB" id="A0A9W4UR38"/>
<dbReference type="Pfam" id="PF07883">
    <property type="entry name" value="Cupin_2"/>
    <property type="match status" value="1"/>
</dbReference>
<dbReference type="CDD" id="cd02216">
    <property type="entry name" value="cupin_GDO-like_N"/>
    <property type="match status" value="1"/>
</dbReference>
<dbReference type="InterPro" id="IPR014710">
    <property type="entry name" value="RmlC-like_jellyroll"/>
</dbReference>
<evidence type="ECO:0000313" key="4">
    <source>
        <dbReference type="EMBL" id="CAI6338818.1"/>
    </source>
</evidence>
<keyword evidence="1" id="KW-0223">Dioxygenase</keyword>
<name>A0A9W4UR38_9PLEO</name>
<evidence type="ECO:0000256" key="2">
    <source>
        <dbReference type="ARBA" id="ARBA00023002"/>
    </source>
</evidence>
<gene>
    <name evidence="4" type="ORF">PDIGIT_LOCUS11953</name>
</gene>
<dbReference type="PANTHER" id="PTHR41517:SF1">
    <property type="entry name" value="CUPIN"/>
    <property type="match status" value="1"/>
</dbReference>
<keyword evidence="5" id="KW-1185">Reference proteome</keyword>
<evidence type="ECO:0000256" key="1">
    <source>
        <dbReference type="ARBA" id="ARBA00022964"/>
    </source>
</evidence>
<dbReference type="SUPFAM" id="SSF51182">
    <property type="entry name" value="RmlC-like cupins"/>
    <property type="match status" value="1"/>
</dbReference>
<keyword evidence="2" id="KW-0560">Oxidoreductase</keyword>
<dbReference type="OrthoDB" id="2205143at2759"/>
<proteinExistence type="predicted"/>
<dbReference type="Proteomes" id="UP001152607">
    <property type="component" value="Unassembled WGS sequence"/>
</dbReference>